<feature type="transmembrane region" description="Helical" evidence="6">
    <location>
        <begin position="197"/>
        <end position="214"/>
    </location>
</feature>
<evidence type="ECO:0000256" key="6">
    <source>
        <dbReference type="SAM" id="Phobius"/>
    </source>
</evidence>
<name>A0A6M1RY29_9HYPH</name>
<feature type="transmembrane region" description="Helical" evidence="6">
    <location>
        <begin position="157"/>
        <end position="185"/>
    </location>
</feature>
<evidence type="ECO:0000256" key="3">
    <source>
        <dbReference type="ARBA" id="ARBA00022692"/>
    </source>
</evidence>
<dbReference type="PANTHER" id="PTHR30086:SF20">
    <property type="entry name" value="ARGININE EXPORTER PROTEIN ARGO-RELATED"/>
    <property type="match status" value="1"/>
</dbReference>
<keyword evidence="2" id="KW-1003">Cell membrane</keyword>
<dbReference type="AlphaFoldDB" id="A0A6M1RY29"/>
<gene>
    <name evidence="7" type="ORF">G6N76_04185</name>
</gene>
<comment type="caution">
    <text evidence="7">The sequence shown here is derived from an EMBL/GenBank/DDBJ whole genome shotgun (WGS) entry which is preliminary data.</text>
</comment>
<accession>A0A6M1RY29</accession>
<feature type="transmembrane region" description="Helical" evidence="6">
    <location>
        <begin position="126"/>
        <end position="151"/>
    </location>
</feature>
<evidence type="ECO:0000256" key="2">
    <source>
        <dbReference type="ARBA" id="ARBA00022475"/>
    </source>
</evidence>
<organism evidence="7 8">
    <name type="scientific">Rhizobium daejeonense</name>
    <dbReference type="NCBI Taxonomy" id="240521"/>
    <lineage>
        <taxon>Bacteria</taxon>
        <taxon>Pseudomonadati</taxon>
        <taxon>Pseudomonadota</taxon>
        <taxon>Alphaproteobacteria</taxon>
        <taxon>Hyphomicrobiales</taxon>
        <taxon>Rhizobiaceae</taxon>
        <taxon>Rhizobium/Agrobacterium group</taxon>
        <taxon>Rhizobium</taxon>
    </lineage>
</organism>
<dbReference type="GO" id="GO:0005886">
    <property type="term" value="C:plasma membrane"/>
    <property type="evidence" value="ECO:0007669"/>
    <property type="project" value="UniProtKB-SubCell"/>
</dbReference>
<feature type="transmembrane region" description="Helical" evidence="6">
    <location>
        <begin position="58"/>
        <end position="82"/>
    </location>
</feature>
<evidence type="ECO:0000256" key="5">
    <source>
        <dbReference type="ARBA" id="ARBA00023136"/>
    </source>
</evidence>
<dbReference type="InterPro" id="IPR001123">
    <property type="entry name" value="LeuE-type"/>
</dbReference>
<reference evidence="7 8" key="1">
    <citation type="submission" date="2020-02" db="EMBL/GenBank/DDBJ databases">
        <title>Genome sequence of the type strain CCBAU10050 of Rhizobium daejeonense.</title>
        <authorList>
            <person name="Gao J."/>
            <person name="Sun J."/>
        </authorList>
    </citation>
    <scope>NUCLEOTIDE SEQUENCE [LARGE SCALE GENOMIC DNA]</scope>
    <source>
        <strain evidence="7 8">CCBAU10050</strain>
    </source>
</reference>
<evidence type="ECO:0000256" key="4">
    <source>
        <dbReference type="ARBA" id="ARBA00022989"/>
    </source>
</evidence>
<evidence type="ECO:0000313" key="8">
    <source>
        <dbReference type="Proteomes" id="UP000477849"/>
    </source>
</evidence>
<keyword evidence="4 6" id="KW-1133">Transmembrane helix</keyword>
<dbReference type="Pfam" id="PF01810">
    <property type="entry name" value="LysE"/>
    <property type="match status" value="1"/>
</dbReference>
<evidence type="ECO:0000256" key="1">
    <source>
        <dbReference type="ARBA" id="ARBA00004651"/>
    </source>
</evidence>
<sequence>MAGWRTHGYFASDFRGLILDTATLSALVGFAFATSITPGPNNMMLFASGVNFGFRRTVPHMLGIGVGFLSLLIGVGLGLGALLATVPLLYTGLKIAGGIYLLYIAWKIGTSRTLGDGEAAARPMTFLAAAAFQWVNPKAWVMAITAMSVYIDADQYLWSVVIVGLVFAAVNLPSVSTWAGFGSVLREWLSVPVRLKWFNITMALLLVASLWPMLK</sequence>
<dbReference type="GO" id="GO:0033228">
    <property type="term" value="P:cysteine export across plasma membrane"/>
    <property type="evidence" value="ECO:0007669"/>
    <property type="project" value="TreeGrafter"/>
</dbReference>
<dbReference type="EMBL" id="JAAKZH010000001">
    <property type="protein sequence ID" value="NGO62861.1"/>
    <property type="molecule type" value="Genomic_DNA"/>
</dbReference>
<protein>
    <submittedName>
        <fullName evidence="7">LysE family translocator</fullName>
    </submittedName>
</protein>
<dbReference type="GO" id="GO:0015171">
    <property type="term" value="F:amino acid transmembrane transporter activity"/>
    <property type="evidence" value="ECO:0007669"/>
    <property type="project" value="TreeGrafter"/>
</dbReference>
<dbReference type="PANTHER" id="PTHR30086">
    <property type="entry name" value="ARGININE EXPORTER PROTEIN ARGO"/>
    <property type="match status" value="1"/>
</dbReference>
<dbReference type="Proteomes" id="UP000477849">
    <property type="component" value="Unassembled WGS sequence"/>
</dbReference>
<keyword evidence="8" id="KW-1185">Reference proteome</keyword>
<feature type="transmembrane region" description="Helical" evidence="6">
    <location>
        <begin position="17"/>
        <end position="37"/>
    </location>
</feature>
<feature type="transmembrane region" description="Helical" evidence="6">
    <location>
        <begin position="88"/>
        <end position="106"/>
    </location>
</feature>
<evidence type="ECO:0000313" key="7">
    <source>
        <dbReference type="EMBL" id="NGO62861.1"/>
    </source>
</evidence>
<comment type="subcellular location">
    <subcellularLocation>
        <location evidence="1">Cell membrane</location>
        <topology evidence="1">Multi-pass membrane protein</topology>
    </subcellularLocation>
</comment>
<proteinExistence type="predicted"/>
<keyword evidence="5 6" id="KW-0472">Membrane</keyword>
<keyword evidence="3 6" id="KW-0812">Transmembrane</keyword>